<dbReference type="PROSITE" id="PS00599">
    <property type="entry name" value="AA_TRANSFER_CLASS_2"/>
    <property type="match status" value="1"/>
</dbReference>
<accession>A0A520MYH1</accession>
<dbReference type="SUPFAM" id="SSF53383">
    <property type="entry name" value="PLP-dependent transferases"/>
    <property type="match status" value="1"/>
</dbReference>
<dbReference type="CDD" id="cd06454">
    <property type="entry name" value="KBL_like"/>
    <property type="match status" value="1"/>
</dbReference>
<comment type="caution">
    <text evidence="9">The sequence shown here is derived from an EMBL/GenBank/DDBJ whole genome shotgun (WGS) entry which is preliminary data.</text>
</comment>
<evidence type="ECO:0000256" key="5">
    <source>
        <dbReference type="ARBA" id="ARBA00022898"/>
    </source>
</evidence>
<dbReference type="InterPro" id="IPR015421">
    <property type="entry name" value="PyrdxlP-dep_Trfase_major"/>
</dbReference>
<evidence type="ECO:0000256" key="6">
    <source>
        <dbReference type="ARBA" id="ARBA00023315"/>
    </source>
</evidence>
<dbReference type="Proteomes" id="UP000315825">
    <property type="component" value="Unassembled WGS sequence"/>
</dbReference>
<reference evidence="9 10" key="1">
    <citation type="submission" date="2019-02" db="EMBL/GenBank/DDBJ databases">
        <title>Prokaryotic population dynamics and viral predation in marine succession experiment using metagenomics: the confinement effect.</title>
        <authorList>
            <person name="Haro-Moreno J.M."/>
            <person name="Rodriguez-Valera F."/>
            <person name="Lopez-Perez M."/>
        </authorList>
    </citation>
    <scope>NUCLEOTIDE SEQUENCE [LARGE SCALE GENOMIC DNA]</scope>
    <source>
        <strain evidence="9">MED-G159</strain>
    </source>
</reference>
<evidence type="ECO:0000256" key="1">
    <source>
        <dbReference type="ARBA" id="ARBA00004746"/>
    </source>
</evidence>
<proteinExistence type="inferred from homology"/>
<evidence type="ECO:0000256" key="7">
    <source>
        <dbReference type="HAMAP-Rule" id="MF_00985"/>
    </source>
</evidence>
<evidence type="ECO:0000259" key="8">
    <source>
        <dbReference type="Pfam" id="PF00155"/>
    </source>
</evidence>
<comment type="catalytic activity">
    <reaction evidence="7">
        <text>glycine + acetyl-CoA = (2S)-2-amino-3-oxobutanoate + CoA</text>
        <dbReference type="Rhea" id="RHEA:20736"/>
        <dbReference type="ChEBI" id="CHEBI:57287"/>
        <dbReference type="ChEBI" id="CHEBI:57288"/>
        <dbReference type="ChEBI" id="CHEBI:57305"/>
        <dbReference type="ChEBI" id="CHEBI:78948"/>
        <dbReference type="EC" id="2.3.1.29"/>
    </reaction>
</comment>
<dbReference type="HAMAP" id="MF_00985">
    <property type="entry name" value="2am3keto_CoA_ligase"/>
    <property type="match status" value="1"/>
</dbReference>
<keyword evidence="5 7" id="KW-0663">Pyridoxal phosphate</keyword>
<dbReference type="InterPro" id="IPR001917">
    <property type="entry name" value="Aminotrans_II_pyridoxalP_BS"/>
</dbReference>
<dbReference type="GO" id="GO:0030170">
    <property type="term" value="F:pyridoxal phosphate binding"/>
    <property type="evidence" value="ECO:0007669"/>
    <property type="project" value="UniProtKB-UniRule"/>
</dbReference>
<comment type="pathway">
    <text evidence="1">Cofactor biosynthesis; biotin biosynthesis.</text>
</comment>
<dbReference type="FunFam" id="3.90.1150.10:FF:000004">
    <property type="entry name" value="2-amino-3-ketobutyrate coenzyme A ligase"/>
    <property type="match status" value="1"/>
</dbReference>
<evidence type="ECO:0000313" key="9">
    <source>
        <dbReference type="EMBL" id="RZO26253.1"/>
    </source>
</evidence>
<gene>
    <name evidence="7" type="primary">kbl</name>
    <name evidence="9" type="ORF">EVA92_03040</name>
</gene>
<comment type="pathway">
    <text evidence="2">Porphyrin-containing compound metabolism; protoporphyrin-IX biosynthesis; 5-aminolevulinate from glycine: step 1/1.</text>
</comment>
<comment type="subunit">
    <text evidence="7">Homodimer.</text>
</comment>
<feature type="binding site" evidence="7">
    <location>
        <position position="366"/>
    </location>
    <ligand>
        <name>substrate</name>
    </ligand>
</feature>
<dbReference type="InterPro" id="IPR004839">
    <property type="entry name" value="Aminotransferase_I/II_large"/>
</dbReference>
<name>A0A520MYH1_9GAMM</name>
<evidence type="ECO:0000313" key="10">
    <source>
        <dbReference type="Proteomes" id="UP000315825"/>
    </source>
</evidence>
<dbReference type="Gene3D" id="3.40.640.10">
    <property type="entry name" value="Type I PLP-dependent aspartate aminotransferase-like (Major domain)"/>
    <property type="match status" value="1"/>
</dbReference>
<keyword evidence="6 7" id="KW-0012">Acyltransferase</keyword>
<feature type="binding site" evidence="7">
    <location>
        <begin position="272"/>
        <end position="273"/>
    </location>
    <ligand>
        <name>pyridoxal 5'-phosphate</name>
        <dbReference type="ChEBI" id="CHEBI:597326"/>
        <note>ligand shared between dimeric partners</note>
    </ligand>
</feature>
<comment type="pathway">
    <text evidence="7">Amino-acid degradation; L-threonine degradation via oxydo-reductase pathway; glycine from L-threonine: step 2/2.</text>
</comment>
<dbReference type="PANTHER" id="PTHR13693:SF102">
    <property type="entry name" value="2-AMINO-3-KETOBUTYRATE COENZYME A LIGASE, MITOCHONDRIAL"/>
    <property type="match status" value="1"/>
</dbReference>
<protein>
    <recommendedName>
        <fullName evidence="7">2-amino-3-ketobutyrate coenzyme A ligase</fullName>
        <shortName evidence="7">AKB ligase</shortName>
        <ecNumber evidence="7">2.3.1.29</ecNumber>
    </recommendedName>
    <alternativeName>
        <fullName evidence="7">Glycine acetyltransferase</fullName>
    </alternativeName>
</protein>
<comment type="cofactor">
    <cofactor evidence="7">
        <name>pyridoxal 5'-phosphate</name>
        <dbReference type="ChEBI" id="CHEBI:597326"/>
    </cofactor>
    <text evidence="7">Binds 1 pyridoxal phosphate per subunit.</text>
</comment>
<keyword evidence="4 7" id="KW-0808">Transferase</keyword>
<dbReference type="Gene3D" id="3.90.1150.10">
    <property type="entry name" value="Aspartate Aminotransferase, domain 1"/>
    <property type="match status" value="1"/>
</dbReference>
<evidence type="ECO:0000256" key="2">
    <source>
        <dbReference type="ARBA" id="ARBA00005029"/>
    </source>
</evidence>
<comment type="similarity">
    <text evidence="3">Belongs to the class-II pyridoxal-phosphate-dependent aminotransferase family. BioF subfamily.</text>
</comment>
<sequence length="395" mass="43554">MSKSFYSSIDSEVKSIKSSGFFKEERLIASPQKTKVTLKDGSSVLNFCANDYLGLANNQDVIDAAKSSLDQDGYGMASVRFICGTNDVHRQLEHELSNFLGFEDCILYVACFDANGGIFEPLFNSEDAIISDSLNHASIIDGIRLCKAKRFRYEHSNMLSLEEQLEKSKSAINRVIVTDGVFSMDGSYANLPEIVKLAEKYNALIMVDDCHATGFVGSSGKGTAEHFGLEGKIDFLTGTLGKALGGASGGFICAKNNVVELLKQKSRPYLFSNALSPSIVKASLKALDIVKSQPDRRHRIYENTKYFRTKMKSLGFNIIGDQHPITPVMLGDANIAQQMSRELLENGIYAVSFSFPVVPEGKARIRLQINSEHTKDELDKAIQVFEKVGKKLKVI</sequence>
<feature type="binding site" description="in other chain" evidence="7">
    <location>
        <begin position="111"/>
        <end position="112"/>
    </location>
    <ligand>
        <name>pyridoxal 5'-phosphate</name>
        <dbReference type="ChEBI" id="CHEBI:597326"/>
        <note>ligand shared between dimeric partners</note>
    </ligand>
</feature>
<dbReference type="InterPro" id="IPR050087">
    <property type="entry name" value="AON_synthase_class-II"/>
</dbReference>
<evidence type="ECO:0000256" key="3">
    <source>
        <dbReference type="ARBA" id="ARBA00010008"/>
    </source>
</evidence>
<dbReference type="NCBIfam" id="NF005394">
    <property type="entry name" value="PRK06939.1"/>
    <property type="match status" value="1"/>
</dbReference>
<feature type="binding site" evidence="7">
    <location>
        <position position="136"/>
    </location>
    <ligand>
        <name>substrate</name>
    </ligand>
</feature>
<dbReference type="InterPro" id="IPR011282">
    <property type="entry name" value="2am3keto_CoA_ligase"/>
</dbReference>
<comment type="function">
    <text evidence="7">Catalyzes the cleavage of 2-amino-3-ketobutyrate to glycine and acetyl-CoA.</text>
</comment>
<dbReference type="FunFam" id="3.40.640.10:FF:000006">
    <property type="entry name" value="5-aminolevulinate synthase, mitochondrial"/>
    <property type="match status" value="1"/>
</dbReference>
<feature type="binding site" description="in other chain" evidence="7">
    <location>
        <position position="183"/>
    </location>
    <ligand>
        <name>pyridoxal 5'-phosphate</name>
        <dbReference type="ChEBI" id="CHEBI:597326"/>
        <note>ligand shared between dimeric partners</note>
    </ligand>
</feature>
<comment type="caution">
    <text evidence="7">Lacks conserved residue(s) required for the propagation of feature annotation.</text>
</comment>
<dbReference type="AlphaFoldDB" id="A0A520MYH1"/>
<feature type="modified residue" description="N6-(pyridoxal phosphate)lysine" evidence="7">
    <location>
        <position position="242"/>
    </location>
</feature>
<evidence type="ECO:0000256" key="4">
    <source>
        <dbReference type="ARBA" id="ARBA00022679"/>
    </source>
</evidence>
<dbReference type="InterPro" id="IPR015422">
    <property type="entry name" value="PyrdxlP-dep_Trfase_small"/>
</dbReference>
<dbReference type="EMBL" id="SHBE01000005">
    <property type="protein sequence ID" value="RZO26253.1"/>
    <property type="molecule type" value="Genomic_DNA"/>
</dbReference>
<dbReference type="EC" id="2.3.1.29" evidence="7"/>
<dbReference type="UniPathway" id="UPA00046">
    <property type="reaction ID" value="UER00506"/>
</dbReference>
<organism evidence="9 10">
    <name type="scientific">SAR86 cluster bacterium</name>
    <dbReference type="NCBI Taxonomy" id="2030880"/>
    <lineage>
        <taxon>Bacteria</taxon>
        <taxon>Pseudomonadati</taxon>
        <taxon>Pseudomonadota</taxon>
        <taxon>Gammaproteobacteria</taxon>
        <taxon>SAR86 cluster</taxon>
    </lineage>
</organism>
<feature type="domain" description="Aminotransferase class I/classII large" evidence="8">
    <location>
        <begin position="43"/>
        <end position="384"/>
    </location>
</feature>
<dbReference type="InterPro" id="IPR015424">
    <property type="entry name" value="PyrdxlP-dep_Trfase"/>
</dbReference>
<dbReference type="GO" id="GO:0005737">
    <property type="term" value="C:cytoplasm"/>
    <property type="evidence" value="ECO:0007669"/>
    <property type="project" value="UniProtKB-ARBA"/>
</dbReference>
<feature type="binding site" description="in other chain" evidence="7">
    <location>
        <begin position="239"/>
        <end position="242"/>
    </location>
    <ligand>
        <name>pyridoxal 5'-phosphate</name>
        <dbReference type="ChEBI" id="CHEBI:597326"/>
        <note>ligand shared between dimeric partners</note>
    </ligand>
</feature>
<dbReference type="PANTHER" id="PTHR13693">
    <property type="entry name" value="CLASS II AMINOTRANSFERASE/8-AMINO-7-OXONONANOATE SYNTHASE"/>
    <property type="match status" value="1"/>
</dbReference>
<dbReference type="GO" id="GO:0019518">
    <property type="term" value="P:L-threonine catabolic process to glycine"/>
    <property type="evidence" value="ECO:0007669"/>
    <property type="project" value="UniProtKB-UniRule"/>
</dbReference>
<dbReference type="Pfam" id="PF00155">
    <property type="entry name" value="Aminotran_1_2"/>
    <property type="match status" value="1"/>
</dbReference>
<dbReference type="NCBIfam" id="TIGR01822">
    <property type="entry name" value="2am3keto_CoA"/>
    <property type="match status" value="1"/>
</dbReference>
<dbReference type="GO" id="GO:0008890">
    <property type="term" value="F:glycine C-acetyltransferase activity"/>
    <property type="evidence" value="ECO:0007669"/>
    <property type="project" value="UniProtKB-UniRule"/>
</dbReference>